<proteinExistence type="predicted"/>
<dbReference type="EMBL" id="JBAJJM010000005">
    <property type="protein sequence ID" value="MEG9475423.1"/>
    <property type="molecule type" value="Genomic_DNA"/>
</dbReference>
<evidence type="ECO:0000313" key="2">
    <source>
        <dbReference type="Proteomes" id="UP001432017"/>
    </source>
</evidence>
<dbReference type="InterPro" id="IPR007460">
    <property type="entry name" value="BrnT_toxin"/>
</dbReference>
<protein>
    <submittedName>
        <fullName evidence="1">BrnT family toxin</fullName>
    </submittedName>
</protein>
<dbReference type="Pfam" id="PF04365">
    <property type="entry name" value="BrnT_toxin"/>
    <property type="match status" value="1"/>
</dbReference>
<name>A0ABU7ZFC0_9PAST</name>
<dbReference type="Proteomes" id="UP001432017">
    <property type="component" value="Unassembled WGS sequence"/>
</dbReference>
<reference evidence="1" key="1">
    <citation type="submission" date="2023-12" db="EMBL/GenBank/DDBJ databases">
        <title>Mannheima indologenes sp. nov. proposed for Clade V organisms of Mannheimia.</title>
        <authorList>
            <person name="Christensen H."/>
        </authorList>
    </citation>
    <scope>NUCLEOTIDE SEQUENCE</scope>
    <source>
        <strain evidence="1">M14.4</strain>
    </source>
</reference>
<gene>
    <name evidence="1" type="ORF">V6W77_03935</name>
</gene>
<sequence>MYIELKYTEPLLFEYDPNKSISNLNKHGIDFEQAKLLWEDDQRVTLVSRSDIELRYLTIGKLNGKHWSAFFTMRNDTIRLISVRRSRKKEISCYEKHH</sequence>
<comment type="caution">
    <text evidence="1">The sequence shown here is derived from an EMBL/GenBank/DDBJ whole genome shotgun (WGS) entry which is preliminary data.</text>
</comment>
<accession>A0ABU7ZFC0</accession>
<dbReference type="RefSeq" id="WP_334248269.1">
    <property type="nucleotide sequence ID" value="NZ_JBAJJJ010000008.1"/>
</dbReference>
<evidence type="ECO:0000313" key="1">
    <source>
        <dbReference type="EMBL" id="MEG9475423.1"/>
    </source>
</evidence>
<organism evidence="1 2">
    <name type="scientific">Mannheimia indoligenes</name>
    <dbReference type="NCBI Taxonomy" id="3103145"/>
    <lineage>
        <taxon>Bacteria</taxon>
        <taxon>Pseudomonadati</taxon>
        <taxon>Pseudomonadota</taxon>
        <taxon>Gammaproteobacteria</taxon>
        <taxon>Pasteurellales</taxon>
        <taxon>Pasteurellaceae</taxon>
        <taxon>Mannheimia</taxon>
    </lineage>
</organism>
<dbReference type="InterPro" id="IPR038573">
    <property type="entry name" value="BrnT_sf"/>
</dbReference>
<keyword evidence="2" id="KW-1185">Reference proteome</keyword>
<dbReference type="Gene3D" id="3.10.450.530">
    <property type="entry name" value="Ribonuclease toxin, BrnT, of type II toxin-antitoxin system"/>
    <property type="match status" value="1"/>
</dbReference>